<proteinExistence type="predicted"/>
<organism evidence="1 2">
    <name type="scientific">Pristionchus pacificus</name>
    <name type="common">Parasitic nematode worm</name>
    <dbReference type="NCBI Taxonomy" id="54126"/>
    <lineage>
        <taxon>Eukaryota</taxon>
        <taxon>Metazoa</taxon>
        <taxon>Ecdysozoa</taxon>
        <taxon>Nematoda</taxon>
        <taxon>Chromadorea</taxon>
        <taxon>Rhabditida</taxon>
        <taxon>Rhabditina</taxon>
        <taxon>Diplogasteromorpha</taxon>
        <taxon>Diplogasteroidea</taxon>
        <taxon>Neodiplogasteridae</taxon>
        <taxon>Pristionchus</taxon>
    </lineage>
</organism>
<dbReference type="EnsemblMetazoa" id="PPA38826.1">
    <property type="protein sequence ID" value="PPA38826.1"/>
    <property type="gene ID" value="WBGene00277195"/>
</dbReference>
<accession>A0A8R1YVA7</accession>
<evidence type="ECO:0000313" key="1">
    <source>
        <dbReference type="EnsemblMetazoa" id="PPA38826.1"/>
    </source>
</evidence>
<sequence length="48" mass="5829">SFICARKNHVRSETFLFFSFSFSIVFIRRQNGFRRLDVVGNRRMEKEV</sequence>
<gene>
    <name evidence="1" type="primary">WBGene00277195</name>
</gene>
<dbReference type="Proteomes" id="UP000005239">
    <property type="component" value="Unassembled WGS sequence"/>
</dbReference>
<reference evidence="1" key="2">
    <citation type="submission" date="2022-06" db="UniProtKB">
        <authorList>
            <consortium name="EnsemblMetazoa"/>
        </authorList>
    </citation>
    <scope>IDENTIFICATION</scope>
    <source>
        <strain evidence="1">PS312</strain>
    </source>
</reference>
<reference evidence="2" key="1">
    <citation type="journal article" date="2008" name="Nat. Genet.">
        <title>The Pristionchus pacificus genome provides a unique perspective on nematode lifestyle and parasitism.</title>
        <authorList>
            <person name="Dieterich C."/>
            <person name="Clifton S.W."/>
            <person name="Schuster L.N."/>
            <person name="Chinwalla A."/>
            <person name="Delehaunty K."/>
            <person name="Dinkelacker I."/>
            <person name="Fulton L."/>
            <person name="Fulton R."/>
            <person name="Godfrey J."/>
            <person name="Minx P."/>
            <person name="Mitreva M."/>
            <person name="Roeseler W."/>
            <person name="Tian H."/>
            <person name="Witte H."/>
            <person name="Yang S.P."/>
            <person name="Wilson R.K."/>
            <person name="Sommer R.J."/>
        </authorList>
    </citation>
    <scope>NUCLEOTIDE SEQUENCE [LARGE SCALE GENOMIC DNA]</scope>
    <source>
        <strain evidence="2">PS312</strain>
    </source>
</reference>
<keyword evidence="2" id="KW-1185">Reference proteome</keyword>
<name>A0A2A6CZ11_PRIPA</name>
<dbReference type="AlphaFoldDB" id="A0A2A6CZ11"/>
<protein>
    <submittedName>
        <fullName evidence="1">Uncharacterized protein</fullName>
    </submittedName>
</protein>
<accession>A0A2A6CZ11</accession>
<evidence type="ECO:0000313" key="2">
    <source>
        <dbReference type="Proteomes" id="UP000005239"/>
    </source>
</evidence>